<dbReference type="InterPro" id="IPR025660">
    <property type="entry name" value="Pept_his_AS"/>
</dbReference>
<dbReference type="Proteomes" id="UP001066276">
    <property type="component" value="Chromosome 9"/>
</dbReference>
<dbReference type="PANTHER" id="PTHR12411">
    <property type="entry name" value="CYSTEINE PROTEASE FAMILY C1-RELATED"/>
    <property type="match status" value="1"/>
</dbReference>
<dbReference type="Pfam" id="PF00112">
    <property type="entry name" value="Peptidase_C1"/>
    <property type="match status" value="1"/>
</dbReference>
<dbReference type="PROSITE" id="PS00640">
    <property type="entry name" value="THIOL_PROTEASE_ASN"/>
    <property type="match status" value="1"/>
</dbReference>
<reference evidence="10" key="1">
    <citation type="journal article" date="2022" name="bioRxiv">
        <title>Sequencing and chromosome-scale assembly of the giantPleurodeles waltlgenome.</title>
        <authorList>
            <person name="Brown T."/>
            <person name="Elewa A."/>
            <person name="Iarovenko S."/>
            <person name="Subramanian E."/>
            <person name="Araus A.J."/>
            <person name="Petzold A."/>
            <person name="Susuki M."/>
            <person name="Suzuki K.-i.T."/>
            <person name="Hayashi T."/>
            <person name="Toyoda A."/>
            <person name="Oliveira C."/>
            <person name="Osipova E."/>
            <person name="Leigh N.D."/>
            <person name="Simon A."/>
            <person name="Yun M.H."/>
        </authorList>
    </citation>
    <scope>NUCLEOTIDE SEQUENCE</scope>
    <source>
        <strain evidence="10">20211129_DDA</strain>
        <tissue evidence="10">Liver</tissue>
    </source>
</reference>
<dbReference type="GO" id="GO:0006508">
    <property type="term" value="P:proteolysis"/>
    <property type="evidence" value="ECO:0007669"/>
    <property type="project" value="UniProtKB-KW"/>
</dbReference>
<evidence type="ECO:0000256" key="7">
    <source>
        <dbReference type="SAM" id="SignalP"/>
    </source>
</evidence>
<dbReference type="GO" id="GO:0008234">
    <property type="term" value="F:cysteine-type peptidase activity"/>
    <property type="evidence" value="ECO:0007669"/>
    <property type="project" value="UniProtKB-KW"/>
</dbReference>
<keyword evidence="2" id="KW-0645">Protease</keyword>
<keyword evidence="7" id="KW-0732">Signal</keyword>
<dbReference type="InterPro" id="IPR000169">
    <property type="entry name" value="Pept_cys_AS"/>
</dbReference>
<accession>A0AAV7MQX8</accession>
<dbReference type="Gene3D" id="3.90.70.10">
    <property type="entry name" value="Cysteine proteinases"/>
    <property type="match status" value="1"/>
</dbReference>
<dbReference type="EMBL" id="JANPWB010000013">
    <property type="protein sequence ID" value="KAJ1105942.1"/>
    <property type="molecule type" value="Genomic_DNA"/>
</dbReference>
<evidence type="ECO:0000259" key="8">
    <source>
        <dbReference type="SMART" id="SM00645"/>
    </source>
</evidence>
<dbReference type="CDD" id="cd02248">
    <property type="entry name" value="Peptidase_C1A"/>
    <property type="match status" value="1"/>
</dbReference>
<feature type="domain" description="Peptidase C1A papain C-terminal" evidence="8">
    <location>
        <begin position="119"/>
        <end position="335"/>
    </location>
</feature>
<evidence type="ECO:0000259" key="9">
    <source>
        <dbReference type="SMART" id="SM00848"/>
    </source>
</evidence>
<evidence type="ECO:0000256" key="5">
    <source>
        <dbReference type="ARBA" id="ARBA00023145"/>
    </source>
</evidence>
<evidence type="ECO:0000256" key="4">
    <source>
        <dbReference type="ARBA" id="ARBA00022807"/>
    </source>
</evidence>
<dbReference type="InterPro" id="IPR038765">
    <property type="entry name" value="Papain-like_cys_pep_sf"/>
</dbReference>
<dbReference type="Pfam" id="PF08246">
    <property type="entry name" value="Inhibitor_I29"/>
    <property type="match status" value="1"/>
</dbReference>
<dbReference type="PROSITE" id="PS00139">
    <property type="entry name" value="THIOL_PROTEASE_CYS"/>
    <property type="match status" value="1"/>
</dbReference>
<evidence type="ECO:0000313" key="11">
    <source>
        <dbReference type="Proteomes" id="UP001066276"/>
    </source>
</evidence>
<dbReference type="InterPro" id="IPR013128">
    <property type="entry name" value="Peptidase_C1A"/>
</dbReference>
<dbReference type="InterPro" id="IPR025661">
    <property type="entry name" value="Pept_asp_AS"/>
</dbReference>
<comment type="similarity">
    <text evidence="1">Belongs to the peptidase C1 family.</text>
</comment>
<evidence type="ECO:0000256" key="6">
    <source>
        <dbReference type="ARBA" id="ARBA00023157"/>
    </source>
</evidence>
<dbReference type="SUPFAM" id="SSF54001">
    <property type="entry name" value="Cysteine proteinases"/>
    <property type="match status" value="1"/>
</dbReference>
<gene>
    <name evidence="10" type="ORF">NDU88_003345</name>
</gene>
<keyword evidence="11" id="KW-1185">Reference proteome</keyword>
<feature type="signal peptide" evidence="7">
    <location>
        <begin position="1"/>
        <end position="22"/>
    </location>
</feature>
<feature type="chain" id="PRO_5043619568" description="Cathepsin W" evidence="7">
    <location>
        <begin position="23"/>
        <end position="346"/>
    </location>
</feature>
<name>A0AAV7MQX8_PLEWA</name>
<dbReference type="AlphaFoldDB" id="A0AAV7MQX8"/>
<organism evidence="10 11">
    <name type="scientific">Pleurodeles waltl</name>
    <name type="common">Iberian ribbed newt</name>
    <dbReference type="NCBI Taxonomy" id="8319"/>
    <lineage>
        <taxon>Eukaryota</taxon>
        <taxon>Metazoa</taxon>
        <taxon>Chordata</taxon>
        <taxon>Craniata</taxon>
        <taxon>Vertebrata</taxon>
        <taxon>Euteleostomi</taxon>
        <taxon>Amphibia</taxon>
        <taxon>Batrachia</taxon>
        <taxon>Caudata</taxon>
        <taxon>Salamandroidea</taxon>
        <taxon>Salamandridae</taxon>
        <taxon>Pleurodelinae</taxon>
        <taxon>Pleurodeles</taxon>
    </lineage>
</organism>
<evidence type="ECO:0000256" key="3">
    <source>
        <dbReference type="ARBA" id="ARBA00022801"/>
    </source>
</evidence>
<evidence type="ECO:0000313" key="10">
    <source>
        <dbReference type="EMBL" id="KAJ1105942.1"/>
    </source>
</evidence>
<keyword evidence="5" id="KW-0865">Zymogen</keyword>
<keyword evidence="6" id="KW-1015">Disulfide bond</keyword>
<evidence type="ECO:0000256" key="1">
    <source>
        <dbReference type="ARBA" id="ARBA00008455"/>
    </source>
</evidence>
<dbReference type="InterPro" id="IPR039417">
    <property type="entry name" value="Peptidase_C1A_papain-like"/>
</dbReference>
<proteinExistence type="inferred from homology"/>
<comment type="caution">
    <text evidence="10">The sequence shown here is derived from an EMBL/GenBank/DDBJ whole genome shotgun (WGS) entry which is preliminary data.</text>
</comment>
<dbReference type="PROSITE" id="PS00639">
    <property type="entry name" value="THIOL_PROTEASE_HIS"/>
    <property type="match status" value="1"/>
</dbReference>
<dbReference type="PRINTS" id="PR00705">
    <property type="entry name" value="PAPAIN"/>
</dbReference>
<protein>
    <recommendedName>
        <fullName evidence="12">Cathepsin W</fullName>
    </recommendedName>
</protein>
<keyword evidence="3" id="KW-0378">Hydrolase</keyword>
<keyword evidence="4" id="KW-0788">Thiol protease</keyword>
<dbReference type="InterPro" id="IPR000668">
    <property type="entry name" value="Peptidase_C1A_C"/>
</dbReference>
<dbReference type="SMART" id="SM00645">
    <property type="entry name" value="Pept_C1"/>
    <property type="match status" value="1"/>
</dbReference>
<dbReference type="SMART" id="SM00848">
    <property type="entry name" value="Inhibitor_I29"/>
    <property type="match status" value="1"/>
</dbReference>
<sequence>MEAQAVLLALLAAWAISGKAEATNVQRDLYTVEIGMFKDFIVAFNKSYGSQNELEQRFQIFQKNLEEARRLQVLDQGTAEYGVTQFSDLTDEEFLGLHRLPKTMPAQTIHVVLNESHSQQKNCDWRKLGVANKIRYQGQCGSCWACSAASNIEYLWGIGVEPKNVSVQELIDCDNCASSDGCKGGWVWDAFMTVLQRAGLSSEEEYPYKGKKGHCKRRKILPVAWIHDFAMVEKDETKMAEYVASNGPITVTINDTALKAYKKGIIKLEKKECDPSLVNHSVLLVGYGVFKKRGKEQPYWILQNSWGQTFGEKGYFRLSRGTNMCGITKYPVTAILNHGKRVSCPS</sequence>
<dbReference type="InterPro" id="IPR013201">
    <property type="entry name" value="Prot_inhib_I29"/>
</dbReference>
<evidence type="ECO:0008006" key="12">
    <source>
        <dbReference type="Google" id="ProtNLM"/>
    </source>
</evidence>
<evidence type="ECO:0000256" key="2">
    <source>
        <dbReference type="ARBA" id="ARBA00022670"/>
    </source>
</evidence>
<feature type="domain" description="Cathepsin propeptide inhibitor" evidence="9">
    <location>
        <begin position="37"/>
        <end position="94"/>
    </location>
</feature>